<dbReference type="InterPro" id="IPR025493">
    <property type="entry name" value="DUF4384"/>
</dbReference>
<name>A0A975GGH3_9BACT</name>
<dbReference type="KEGG" id="dli:dnl_26200"/>
<proteinExistence type="predicted"/>
<evidence type="ECO:0000259" key="1">
    <source>
        <dbReference type="Pfam" id="PF14326"/>
    </source>
</evidence>
<organism evidence="2 3">
    <name type="scientific">Desulfonema limicola</name>
    <dbReference type="NCBI Taxonomy" id="45656"/>
    <lineage>
        <taxon>Bacteria</taxon>
        <taxon>Pseudomonadati</taxon>
        <taxon>Thermodesulfobacteriota</taxon>
        <taxon>Desulfobacteria</taxon>
        <taxon>Desulfobacterales</taxon>
        <taxon>Desulfococcaceae</taxon>
        <taxon>Desulfonema</taxon>
    </lineage>
</organism>
<gene>
    <name evidence="2" type="ORF">dnl_26200</name>
</gene>
<dbReference type="RefSeq" id="WP_207691980.1">
    <property type="nucleotide sequence ID" value="NZ_CP061799.1"/>
</dbReference>
<dbReference type="EMBL" id="CP061799">
    <property type="protein sequence ID" value="QTA80321.1"/>
    <property type="molecule type" value="Genomic_DNA"/>
</dbReference>
<dbReference type="Proteomes" id="UP000663720">
    <property type="component" value="Chromosome"/>
</dbReference>
<evidence type="ECO:0000313" key="3">
    <source>
        <dbReference type="Proteomes" id="UP000663720"/>
    </source>
</evidence>
<evidence type="ECO:0000313" key="2">
    <source>
        <dbReference type="EMBL" id="QTA80321.1"/>
    </source>
</evidence>
<dbReference type="PROSITE" id="PS51257">
    <property type="entry name" value="PROKAR_LIPOPROTEIN"/>
    <property type="match status" value="1"/>
</dbReference>
<reference evidence="2" key="1">
    <citation type="journal article" date="2021" name="Microb. Physiol.">
        <title>Proteogenomic Insights into the Physiology of Marine, Sulfate-Reducing, Filamentous Desulfonema limicola and Desulfonema magnum.</title>
        <authorList>
            <person name="Schnaars V."/>
            <person name="Wohlbrand L."/>
            <person name="Scheve S."/>
            <person name="Hinrichs C."/>
            <person name="Reinhardt R."/>
            <person name="Rabus R."/>
        </authorList>
    </citation>
    <scope>NUCLEOTIDE SEQUENCE</scope>
    <source>
        <strain evidence="2">5ac10</strain>
    </source>
</reference>
<protein>
    <submittedName>
        <fullName evidence="2">DUF4384</fullName>
    </submittedName>
</protein>
<accession>A0A975GGH3</accession>
<dbReference type="AlphaFoldDB" id="A0A975GGH3"/>
<sequence>MIKKFLFTILIYIPFIMSCSSRDIKLSTEPLIRGVPSRGVSDTLEPEVYFTIVKKTDTGEKEVINGDILTKSDKYAIKFIPENASYVYIFQVDSKNKMVRLFSNPEYLNKDNPLLSKAQYRLPITGKWITLDANKGKEEIIVLAQNAPLADPENICKRVLNGELKQTEAKERRMAGKRKELPYNLFVGKRYFIHK</sequence>
<keyword evidence="3" id="KW-1185">Reference proteome</keyword>
<dbReference type="Pfam" id="PF14326">
    <property type="entry name" value="DUF4384"/>
    <property type="match status" value="1"/>
</dbReference>
<feature type="domain" description="DUF4384" evidence="1">
    <location>
        <begin position="78"/>
        <end position="144"/>
    </location>
</feature>